<evidence type="ECO:0000256" key="6">
    <source>
        <dbReference type="ARBA" id="ARBA00022801"/>
    </source>
</evidence>
<dbReference type="InterPro" id="IPR020821">
    <property type="entry name" value="ENPP1-3/EXOG-like_nuc-like"/>
</dbReference>
<feature type="domain" description="ENPP1-3/EXOG-like endonuclease/phosphodiesterase" evidence="11">
    <location>
        <begin position="35"/>
        <end position="238"/>
    </location>
</feature>
<dbReference type="SMART" id="SM00477">
    <property type="entry name" value="NUC"/>
    <property type="match status" value="1"/>
</dbReference>
<keyword evidence="7" id="KW-0460">Magnesium</keyword>
<dbReference type="InterPro" id="IPR044925">
    <property type="entry name" value="His-Me_finger_sf"/>
</dbReference>
<dbReference type="SUPFAM" id="SSF54060">
    <property type="entry name" value="His-Me finger endonucleases"/>
    <property type="match status" value="1"/>
</dbReference>
<evidence type="ECO:0000313" key="13">
    <source>
        <dbReference type="EMBL" id="MBO8448520.1"/>
    </source>
</evidence>
<evidence type="ECO:0000256" key="10">
    <source>
        <dbReference type="RuleBase" id="RU366055"/>
    </source>
</evidence>
<evidence type="ECO:0000259" key="12">
    <source>
        <dbReference type="SMART" id="SM00892"/>
    </source>
</evidence>
<dbReference type="EMBL" id="JADIMQ010000067">
    <property type="protein sequence ID" value="MBO8448520.1"/>
    <property type="molecule type" value="Genomic_DNA"/>
</dbReference>
<feature type="non-terminal residue" evidence="13">
    <location>
        <position position="1"/>
    </location>
</feature>
<evidence type="ECO:0000256" key="9">
    <source>
        <dbReference type="PIRSR" id="PIRSR640255-2"/>
    </source>
</evidence>
<protein>
    <recommendedName>
        <fullName evidence="10">Endonuclease</fullName>
        <ecNumber evidence="10">3.1.30.-</ecNumber>
    </recommendedName>
</protein>
<evidence type="ECO:0000259" key="11">
    <source>
        <dbReference type="SMART" id="SM00477"/>
    </source>
</evidence>
<name>A0A9D9EKZ0_9BACT</name>
<dbReference type="GO" id="GO:0003676">
    <property type="term" value="F:nucleic acid binding"/>
    <property type="evidence" value="ECO:0007669"/>
    <property type="project" value="InterPro"/>
</dbReference>
<evidence type="ECO:0000256" key="4">
    <source>
        <dbReference type="ARBA" id="ARBA00022723"/>
    </source>
</evidence>
<accession>A0A9D9EKZ0</accession>
<keyword evidence="6 10" id="KW-0378">Hydrolase</keyword>
<sequence>KTPATGPGWLELPSIAESDGVEFHSHDMALSGYSGRNYSFLYDSNHLVAHWVAYPLNTGLIGSGDRGNDWGYDPDIPQADQPTLFSGFSGSPGFDRGHQLPSADRLTLASNAQTFYFTNITPQLRNFNQRIWASFEGRVREWAASSDTMYVVTGCTLDNSIGTAYDNNGREVTVPGAYFKALLWYNSHSTYGSRYVAAGFYLEHRNYSQPVLTQDMYMSIDELEELTGIDFFVNLPDKVGASTAAGIEAQDPADYGGLWGL</sequence>
<keyword evidence="5 10" id="KW-0255">Endonuclease</keyword>
<evidence type="ECO:0000256" key="1">
    <source>
        <dbReference type="ARBA" id="ARBA00001946"/>
    </source>
</evidence>
<dbReference type="GO" id="GO:0046872">
    <property type="term" value="F:metal ion binding"/>
    <property type="evidence" value="ECO:0007669"/>
    <property type="project" value="UniProtKB-KW"/>
</dbReference>
<evidence type="ECO:0000256" key="5">
    <source>
        <dbReference type="ARBA" id="ARBA00022759"/>
    </source>
</evidence>
<dbReference type="InterPro" id="IPR018524">
    <property type="entry name" value="DNA/RNA_endonuclease_AS"/>
</dbReference>
<dbReference type="PANTHER" id="PTHR13966:SF5">
    <property type="entry name" value="ENDONUCLEASE G, MITOCHONDRIAL"/>
    <property type="match status" value="1"/>
</dbReference>
<feature type="active site" description="Proton acceptor" evidence="8">
    <location>
        <position position="98"/>
    </location>
</feature>
<dbReference type="PANTHER" id="PTHR13966">
    <property type="entry name" value="ENDONUCLEASE RELATED"/>
    <property type="match status" value="1"/>
</dbReference>
<evidence type="ECO:0000313" key="14">
    <source>
        <dbReference type="Proteomes" id="UP000810252"/>
    </source>
</evidence>
<dbReference type="GO" id="GO:0004519">
    <property type="term" value="F:endonuclease activity"/>
    <property type="evidence" value="ECO:0007669"/>
    <property type="project" value="UniProtKB-UniRule"/>
</dbReference>
<dbReference type="InterPro" id="IPR040255">
    <property type="entry name" value="Non-specific_endonuclease"/>
</dbReference>
<dbReference type="GO" id="GO:0016787">
    <property type="term" value="F:hydrolase activity"/>
    <property type="evidence" value="ECO:0007669"/>
    <property type="project" value="UniProtKB-KW"/>
</dbReference>
<proteinExistence type="inferred from homology"/>
<dbReference type="EC" id="3.1.30.-" evidence="10"/>
<dbReference type="Gene3D" id="3.40.570.10">
    <property type="entry name" value="Extracellular Endonuclease, subunit A"/>
    <property type="match status" value="1"/>
</dbReference>
<feature type="domain" description="DNA/RNA non-specific endonuclease/pyrophosphatase/phosphodiesterase" evidence="12">
    <location>
        <begin position="34"/>
        <end position="238"/>
    </location>
</feature>
<dbReference type="Pfam" id="PF01223">
    <property type="entry name" value="Endonuclease_NS"/>
    <property type="match status" value="1"/>
</dbReference>
<evidence type="ECO:0000256" key="2">
    <source>
        <dbReference type="ARBA" id="ARBA00010052"/>
    </source>
</evidence>
<evidence type="ECO:0000256" key="3">
    <source>
        <dbReference type="ARBA" id="ARBA00022722"/>
    </source>
</evidence>
<keyword evidence="4 9" id="KW-0479">Metal-binding</keyword>
<dbReference type="AlphaFoldDB" id="A0A9D9EKZ0"/>
<comment type="similarity">
    <text evidence="2 10">Belongs to the DNA/RNA non-specific endonuclease family.</text>
</comment>
<comment type="cofactor">
    <cofactor evidence="1 10">
        <name>Mg(2+)</name>
        <dbReference type="ChEBI" id="CHEBI:18420"/>
    </cofactor>
</comment>
<dbReference type="InterPro" id="IPR044929">
    <property type="entry name" value="DNA/RNA_non-sp_Endonuclease_sf"/>
</dbReference>
<comment type="caution">
    <text evidence="13">The sequence shown here is derived from an EMBL/GenBank/DDBJ whole genome shotgun (WGS) entry which is preliminary data.</text>
</comment>
<evidence type="ECO:0000256" key="7">
    <source>
        <dbReference type="ARBA" id="ARBA00022842"/>
    </source>
</evidence>
<evidence type="ECO:0000256" key="8">
    <source>
        <dbReference type="PIRSR" id="PIRSR640255-1"/>
    </source>
</evidence>
<dbReference type="InterPro" id="IPR001604">
    <property type="entry name" value="Endo_G_ENPP1-like_dom"/>
</dbReference>
<keyword evidence="3 10" id="KW-0540">Nuclease</keyword>
<dbReference type="PROSITE" id="PS01070">
    <property type="entry name" value="NUCLEASE_NON_SPEC"/>
    <property type="match status" value="1"/>
</dbReference>
<organism evidence="13 14">
    <name type="scientific">Candidatus Cryptobacteroides merdigallinarum</name>
    <dbReference type="NCBI Taxonomy" id="2840770"/>
    <lineage>
        <taxon>Bacteria</taxon>
        <taxon>Pseudomonadati</taxon>
        <taxon>Bacteroidota</taxon>
        <taxon>Bacteroidia</taxon>
        <taxon>Bacteroidales</taxon>
        <taxon>Candidatus Cryptobacteroides</taxon>
    </lineage>
</organism>
<reference evidence="13" key="2">
    <citation type="journal article" date="2021" name="PeerJ">
        <title>Extensive microbial diversity within the chicken gut microbiome revealed by metagenomics and culture.</title>
        <authorList>
            <person name="Gilroy R."/>
            <person name="Ravi A."/>
            <person name="Getino M."/>
            <person name="Pursley I."/>
            <person name="Horton D.L."/>
            <person name="Alikhan N.F."/>
            <person name="Baker D."/>
            <person name="Gharbi K."/>
            <person name="Hall N."/>
            <person name="Watson M."/>
            <person name="Adriaenssens E.M."/>
            <person name="Foster-Nyarko E."/>
            <person name="Jarju S."/>
            <person name="Secka A."/>
            <person name="Antonio M."/>
            <person name="Oren A."/>
            <person name="Chaudhuri R.R."/>
            <person name="La Ragione R."/>
            <person name="Hildebrand F."/>
            <person name="Pallen M.J."/>
        </authorList>
    </citation>
    <scope>NUCLEOTIDE SEQUENCE</scope>
    <source>
        <strain evidence="13">20514</strain>
    </source>
</reference>
<feature type="binding site" evidence="9">
    <location>
        <position position="128"/>
    </location>
    <ligand>
        <name>Mg(2+)</name>
        <dbReference type="ChEBI" id="CHEBI:18420"/>
        <note>catalytic</note>
    </ligand>
</feature>
<dbReference type="SMART" id="SM00892">
    <property type="entry name" value="Endonuclease_NS"/>
    <property type="match status" value="1"/>
</dbReference>
<gene>
    <name evidence="13" type="ORF">IAC29_04530</name>
</gene>
<dbReference type="Proteomes" id="UP000810252">
    <property type="component" value="Unassembled WGS sequence"/>
</dbReference>
<reference evidence="13" key="1">
    <citation type="submission" date="2020-10" db="EMBL/GenBank/DDBJ databases">
        <authorList>
            <person name="Gilroy R."/>
        </authorList>
    </citation>
    <scope>NUCLEOTIDE SEQUENCE</scope>
    <source>
        <strain evidence="13">20514</strain>
    </source>
</reference>